<name>A0A9D1JDT3_9FIRM</name>
<dbReference type="PANTHER" id="PTHR35527">
    <property type="entry name" value="CHOLOYLGLYCINE HYDROLASE"/>
    <property type="match status" value="1"/>
</dbReference>
<evidence type="ECO:0000313" key="12">
    <source>
        <dbReference type="Proteomes" id="UP000824201"/>
    </source>
</evidence>
<dbReference type="EC" id="3.5.1.24" evidence="5"/>
<evidence type="ECO:0000256" key="7">
    <source>
        <dbReference type="ARBA" id="ARBA00044806"/>
    </source>
</evidence>
<reference evidence="11" key="1">
    <citation type="submission" date="2020-10" db="EMBL/GenBank/DDBJ databases">
        <authorList>
            <person name="Gilroy R."/>
        </authorList>
    </citation>
    <scope>NUCLEOTIDE SEQUENCE</scope>
    <source>
        <strain evidence="11">ChiW13-3771</strain>
    </source>
</reference>
<keyword evidence="3 11" id="KW-0378">Hydrolase</keyword>
<sequence>MCTCITYQNSQFYFGRNMDLAYSFQEKIVITPRNYTFPFKRQEKIQKHYAMIGMATVLEDYPLYAEAVNEKGLCMAGLNFPDNAVYQKEENGLYNITPFELIPWVLSQCASVSDAKQLLVKTNIVAIPFQKDIPLAPLHWMLADEEKSIVLEPMEDGLKIYENPYGVLTNNPAFGYHKMNLMNYLNLTSAYPDNRFSKEIDLKPYAQGMGAIGLPGDASSASRFIRAVFLKFHSDCKKDELSCITQVFHMLEGVSMMQGSVVTEEGEYDRTTYSCCVNAKKGIYYYRTYENSQICAVQLLEEHLDIETLICYPLVMEQQIHYINRK</sequence>
<comment type="catalytic activity">
    <reaction evidence="8">
        <text>cholate + taurine = taurocholate + H2O</text>
        <dbReference type="Rhea" id="RHEA:47108"/>
        <dbReference type="ChEBI" id="CHEBI:15377"/>
        <dbReference type="ChEBI" id="CHEBI:29747"/>
        <dbReference type="ChEBI" id="CHEBI:36257"/>
        <dbReference type="ChEBI" id="CHEBI:507393"/>
    </reaction>
    <physiologicalReaction direction="right-to-left" evidence="8">
        <dbReference type="Rhea" id="RHEA:47110"/>
    </physiologicalReaction>
</comment>
<dbReference type="CDD" id="cd00542">
    <property type="entry name" value="Ntn_PVA"/>
    <property type="match status" value="1"/>
</dbReference>
<feature type="domain" description="Choloylglycine hydrolase/NAAA C-terminal" evidence="10">
    <location>
        <begin position="2"/>
        <end position="312"/>
    </location>
</feature>
<evidence type="ECO:0000256" key="3">
    <source>
        <dbReference type="ARBA" id="ARBA00022801"/>
    </source>
</evidence>
<dbReference type="EMBL" id="DVHN01000146">
    <property type="protein sequence ID" value="HIR89488.1"/>
    <property type="molecule type" value="Genomic_DNA"/>
</dbReference>
<evidence type="ECO:0000256" key="5">
    <source>
        <dbReference type="ARBA" id="ARBA00044769"/>
    </source>
</evidence>
<evidence type="ECO:0000256" key="8">
    <source>
        <dbReference type="ARBA" id="ARBA00047285"/>
    </source>
</evidence>
<dbReference type="Gene3D" id="3.60.60.10">
    <property type="entry name" value="Penicillin V Acylase, Chain A"/>
    <property type="match status" value="1"/>
</dbReference>
<keyword evidence="4" id="KW-0443">Lipid metabolism</keyword>
<dbReference type="PANTHER" id="PTHR35527:SF2">
    <property type="entry name" value="HYDROLASE"/>
    <property type="match status" value="1"/>
</dbReference>
<protein>
    <recommendedName>
        <fullName evidence="5">choloylglycine hydrolase</fullName>
        <ecNumber evidence="5">3.5.1.24</ecNumber>
    </recommendedName>
    <alternativeName>
        <fullName evidence="6">Bile salt hydrolase</fullName>
    </alternativeName>
    <alternativeName>
        <fullName evidence="7">Choloylglycine hydrolase</fullName>
    </alternativeName>
</protein>
<gene>
    <name evidence="11" type="ORF">IAC96_11110</name>
</gene>
<dbReference type="InterPro" id="IPR029132">
    <property type="entry name" value="CBAH/NAAA_C"/>
</dbReference>
<accession>A0A9D1JDT3</accession>
<dbReference type="InterPro" id="IPR047711">
    <property type="entry name" value="CBAH"/>
</dbReference>
<evidence type="ECO:0000256" key="6">
    <source>
        <dbReference type="ARBA" id="ARBA00044804"/>
    </source>
</evidence>
<evidence type="ECO:0000256" key="9">
    <source>
        <dbReference type="ARBA" id="ARBA00048897"/>
    </source>
</evidence>
<dbReference type="AlphaFoldDB" id="A0A9D1JDT3"/>
<comment type="catalytic activity">
    <reaction evidence="9">
        <text>taurodeoxycholate + H2O = deoxycholate + taurine</text>
        <dbReference type="Rhea" id="RHEA:47556"/>
        <dbReference type="ChEBI" id="CHEBI:15377"/>
        <dbReference type="ChEBI" id="CHEBI:23614"/>
        <dbReference type="ChEBI" id="CHEBI:36261"/>
        <dbReference type="ChEBI" id="CHEBI:507393"/>
    </reaction>
    <physiologicalReaction direction="left-to-right" evidence="9">
        <dbReference type="Rhea" id="RHEA:47557"/>
    </physiologicalReaction>
</comment>
<evidence type="ECO:0000256" key="2">
    <source>
        <dbReference type="ARBA" id="ARBA00006625"/>
    </source>
</evidence>
<dbReference type="Proteomes" id="UP000824201">
    <property type="component" value="Unassembled WGS sequence"/>
</dbReference>
<dbReference type="Pfam" id="PF02275">
    <property type="entry name" value="CBAH"/>
    <property type="match status" value="1"/>
</dbReference>
<comment type="caution">
    <text evidence="11">The sequence shown here is derived from an EMBL/GenBank/DDBJ whole genome shotgun (WGS) entry which is preliminary data.</text>
</comment>
<proteinExistence type="inferred from homology"/>
<comment type="pathway">
    <text evidence="1">Lipid metabolism; bile acid biosynthesis.</text>
</comment>
<reference evidence="11" key="2">
    <citation type="journal article" date="2021" name="PeerJ">
        <title>Extensive microbial diversity within the chicken gut microbiome revealed by metagenomics and culture.</title>
        <authorList>
            <person name="Gilroy R."/>
            <person name="Ravi A."/>
            <person name="Getino M."/>
            <person name="Pursley I."/>
            <person name="Horton D.L."/>
            <person name="Alikhan N.F."/>
            <person name="Baker D."/>
            <person name="Gharbi K."/>
            <person name="Hall N."/>
            <person name="Watson M."/>
            <person name="Adriaenssens E.M."/>
            <person name="Foster-Nyarko E."/>
            <person name="Jarju S."/>
            <person name="Secka A."/>
            <person name="Antonio M."/>
            <person name="Oren A."/>
            <person name="Chaudhuri R.R."/>
            <person name="La Ragione R."/>
            <person name="Hildebrand F."/>
            <person name="Pallen M.J."/>
        </authorList>
    </citation>
    <scope>NUCLEOTIDE SEQUENCE</scope>
    <source>
        <strain evidence="11">ChiW13-3771</strain>
    </source>
</reference>
<dbReference type="InterPro" id="IPR052193">
    <property type="entry name" value="Peptidase_C59"/>
</dbReference>
<evidence type="ECO:0000259" key="10">
    <source>
        <dbReference type="Pfam" id="PF02275"/>
    </source>
</evidence>
<evidence type="ECO:0000256" key="4">
    <source>
        <dbReference type="ARBA" id="ARBA00023098"/>
    </source>
</evidence>
<evidence type="ECO:0000256" key="1">
    <source>
        <dbReference type="ARBA" id="ARBA00004860"/>
    </source>
</evidence>
<organism evidence="11 12">
    <name type="scientific">Candidatus Fimimorpha faecalis</name>
    <dbReference type="NCBI Taxonomy" id="2840824"/>
    <lineage>
        <taxon>Bacteria</taxon>
        <taxon>Bacillati</taxon>
        <taxon>Bacillota</taxon>
        <taxon>Clostridia</taxon>
        <taxon>Eubacteriales</taxon>
        <taxon>Candidatus Fimimorpha</taxon>
    </lineage>
</organism>
<dbReference type="SUPFAM" id="SSF56235">
    <property type="entry name" value="N-terminal nucleophile aminohydrolases (Ntn hydrolases)"/>
    <property type="match status" value="1"/>
</dbReference>
<dbReference type="NCBIfam" id="NF038245">
    <property type="entry name" value="bile_salt_hydro"/>
    <property type="match status" value="1"/>
</dbReference>
<dbReference type="GO" id="GO:0006629">
    <property type="term" value="P:lipid metabolic process"/>
    <property type="evidence" value="ECO:0007669"/>
    <property type="project" value="UniProtKB-KW"/>
</dbReference>
<evidence type="ECO:0000313" key="11">
    <source>
        <dbReference type="EMBL" id="HIR89488.1"/>
    </source>
</evidence>
<dbReference type="InterPro" id="IPR029055">
    <property type="entry name" value="Ntn_hydrolases_N"/>
</dbReference>
<dbReference type="GO" id="GO:0045302">
    <property type="term" value="F:choloylglycine hydrolase activity"/>
    <property type="evidence" value="ECO:0007669"/>
    <property type="project" value="UniProtKB-EC"/>
</dbReference>
<comment type="similarity">
    <text evidence="2">Belongs to the peptidase C59 family.</text>
</comment>